<feature type="binding site" evidence="12">
    <location>
        <position position="506"/>
    </location>
    <ligand>
        <name>substrate</name>
    </ligand>
</feature>
<dbReference type="HOGENOM" id="CLU_009227_0_0_11"/>
<feature type="binding site" evidence="12">
    <location>
        <position position="408"/>
    </location>
    <ligand>
        <name>substrate</name>
    </ligand>
</feature>
<feature type="binding site" evidence="12">
    <location>
        <position position="48"/>
    </location>
    <ligand>
        <name>substrate</name>
    </ligand>
</feature>
<keyword evidence="7 14" id="KW-0460">Magnesium</keyword>
<dbReference type="eggNOG" id="COG0021">
    <property type="taxonomic scope" value="Bacteria"/>
</dbReference>
<dbReference type="InterPro" id="IPR005478">
    <property type="entry name" value="Transketolase_bac-like"/>
</dbReference>
<feature type="binding site" evidence="12">
    <location>
        <position position="381"/>
    </location>
    <ligand>
        <name>substrate</name>
    </ligand>
</feature>
<evidence type="ECO:0000256" key="10">
    <source>
        <dbReference type="NCBIfam" id="TIGR00232"/>
    </source>
</evidence>
<dbReference type="InterPro" id="IPR029061">
    <property type="entry name" value="THDP-binding"/>
</dbReference>
<dbReference type="EMBL" id="ACHJ01000121">
    <property type="protein sequence ID" value="EEI16647.1"/>
    <property type="molecule type" value="Genomic_DNA"/>
</dbReference>
<dbReference type="GO" id="GO:0005829">
    <property type="term" value="C:cytosol"/>
    <property type="evidence" value="ECO:0007669"/>
    <property type="project" value="TreeGrafter"/>
</dbReference>
<keyword evidence="8 13" id="KW-0786">Thiamine pyrophosphate</keyword>
<evidence type="ECO:0000256" key="13">
    <source>
        <dbReference type="PIRSR" id="PIRSR605478-3"/>
    </source>
</evidence>
<feature type="binding site" evidence="12">
    <location>
        <position position="494"/>
    </location>
    <ligand>
        <name>substrate</name>
    </ligand>
</feature>
<evidence type="ECO:0000256" key="12">
    <source>
        <dbReference type="PIRSR" id="PIRSR605478-2"/>
    </source>
</evidence>
<feature type="binding site" evidence="14">
    <location>
        <position position="210"/>
    </location>
    <ligand>
        <name>Mg(2+)</name>
        <dbReference type="ChEBI" id="CHEBI:18420"/>
    </ligand>
</feature>
<evidence type="ECO:0000256" key="4">
    <source>
        <dbReference type="ARBA" id="ARBA00016662"/>
    </source>
</evidence>
<feature type="binding site" evidence="13">
    <location>
        <position position="210"/>
    </location>
    <ligand>
        <name>thiamine diphosphate</name>
        <dbReference type="ChEBI" id="CHEBI:58937"/>
    </ligand>
</feature>
<feature type="binding site" evidence="13">
    <location>
        <position position="470"/>
    </location>
    <ligand>
        <name>thiamine diphosphate</name>
        <dbReference type="ChEBI" id="CHEBI:58937"/>
    </ligand>
</feature>
<dbReference type="Pfam" id="PF22613">
    <property type="entry name" value="Transketolase_C_1"/>
    <property type="match status" value="1"/>
</dbReference>
<evidence type="ECO:0000256" key="5">
    <source>
        <dbReference type="ARBA" id="ARBA00022679"/>
    </source>
</evidence>
<dbReference type="SMART" id="SM00861">
    <property type="entry name" value="Transket_pyr"/>
    <property type="match status" value="1"/>
</dbReference>
<dbReference type="InterPro" id="IPR005475">
    <property type="entry name" value="Transketolase-like_Pyr-bd"/>
</dbReference>
<dbReference type="Gene3D" id="3.40.50.970">
    <property type="match status" value="2"/>
</dbReference>
<comment type="similarity">
    <text evidence="1">Belongs to the transketolase family.</text>
</comment>
<evidence type="ECO:0000256" key="6">
    <source>
        <dbReference type="ARBA" id="ARBA00022723"/>
    </source>
</evidence>
<evidence type="ECO:0000256" key="2">
    <source>
        <dbReference type="ARBA" id="ARBA00011738"/>
    </source>
</evidence>
<feature type="binding site" evidence="13">
    <location>
        <position position="286"/>
    </location>
    <ligand>
        <name>thiamine diphosphate</name>
        <dbReference type="ChEBI" id="CHEBI:58937"/>
    </ligand>
</feature>
<dbReference type="CDD" id="cd07033">
    <property type="entry name" value="TPP_PYR_DXS_TK_like"/>
    <property type="match status" value="1"/>
</dbReference>
<dbReference type="FunFam" id="3.40.50.970:FF:000004">
    <property type="entry name" value="Transketolase"/>
    <property type="match status" value="1"/>
</dbReference>
<dbReference type="Pfam" id="PF02779">
    <property type="entry name" value="Transket_pyr"/>
    <property type="match status" value="1"/>
</dbReference>
<dbReference type="InterPro" id="IPR033247">
    <property type="entry name" value="Transketolase_fam"/>
</dbReference>
<dbReference type="FunFam" id="3.40.50.920:FF:000003">
    <property type="entry name" value="Transketolase"/>
    <property type="match status" value="1"/>
</dbReference>
<dbReference type="InterPro" id="IPR049557">
    <property type="entry name" value="Transketolase_CS"/>
</dbReference>
<evidence type="ECO:0000256" key="15">
    <source>
        <dbReference type="PIRSR" id="PIRSR605478-5"/>
    </source>
</evidence>
<evidence type="ECO:0000256" key="11">
    <source>
        <dbReference type="PIRSR" id="PIRSR605478-1"/>
    </source>
</evidence>
<dbReference type="PANTHER" id="PTHR43522">
    <property type="entry name" value="TRANSKETOLASE"/>
    <property type="match status" value="1"/>
</dbReference>
<keyword evidence="6 14" id="KW-0479">Metal-binding</keyword>
<feature type="active site" description="Proton donor" evidence="11">
    <location>
        <position position="444"/>
    </location>
</feature>
<evidence type="ECO:0000256" key="7">
    <source>
        <dbReference type="ARBA" id="ARBA00022842"/>
    </source>
</evidence>
<feature type="binding site" evidence="13">
    <location>
        <position position="181"/>
    </location>
    <ligand>
        <name>thiamine diphosphate</name>
        <dbReference type="ChEBI" id="CHEBI:58937"/>
    </ligand>
</feature>
<dbReference type="GO" id="GO:0006098">
    <property type="term" value="P:pentose-phosphate shunt"/>
    <property type="evidence" value="ECO:0007669"/>
    <property type="project" value="TreeGrafter"/>
</dbReference>
<dbReference type="InterPro" id="IPR055152">
    <property type="entry name" value="Transketolase-like_C_2"/>
</dbReference>
<dbReference type="SUPFAM" id="SSF52518">
    <property type="entry name" value="Thiamin diphosphate-binding fold (THDP-binding)"/>
    <property type="match status" value="2"/>
</dbReference>
<feature type="binding site" evidence="14">
    <location>
        <position position="180"/>
    </location>
    <ligand>
        <name>Mg(2+)</name>
        <dbReference type="ChEBI" id="CHEBI:18420"/>
    </ligand>
</feature>
<gene>
    <name evidence="17" type="primary">tkt</name>
    <name evidence="17" type="ORF">HMPREF0298_1543</name>
</gene>
<evidence type="ECO:0000259" key="16">
    <source>
        <dbReference type="SMART" id="SM00861"/>
    </source>
</evidence>
<dbReference type="InterPro" id="IPR009014">
    <property type="entry name" value="Transketo_C/PFOR_II"/>
</dbReference>
<evidence type="ECO:0000256" key="9">
    <source>
        <dbReference type="ARBA" id="ARBA00049473"/>
    </source>
</evidence>
<dbReference type="GO" id="GO:0004802">
    <property type="term" value="F:transketolase activity"/>
    <property type="evidence" value="ECO:0007669"/>
    <property type="project" value="UniProtKB-UniRule"/>
</dbReference>
<feature type="binding site" evidence="13">
    <location>
        <position position="88"/>
    </location>
    <ligand>
        <name>thiamine diphosphate</name>
        <dbReference type="ChEBI" id="CHEBI:58937"/>
    </ligand>
</feature>
<feature type="binding site" evidence="14">
    <location>
        <position position="212"/>
    </location>
    <ligand>
        <name>Mg(2+)</name>
        <dbReference type="ChEBI" id="CHEBI:18420"/>
    </ligand>
</feature>
<feature type="domain" description="Transketolase-like pyrimidine-binding" evidence="16">
    <location>
        <begin position="378"/>
        <end position="558"/>
    </location>
</feature>
<keyword evidence="18" id="KW-1185">Reference proteome</keyword>
<proteinExistence type="inferred from homology"/>
<keyword evidence="5 17" id="KW-0808">Transferase</keyword>
<evidence type="ECO:0000313" key="18">
    <source>
        <dbReference type="Proteomes" id="UP000006196"/>
    </source>
</evidence>
<dbReference type="STRING" id="525263.HMPREF0298_1543"/>
<dbReference type="AlphaFoldDB" id="C0XSX3"/>
<name>C0XSX3_CORLD</name>
<comment type="cofactor">
    <cofactor evidence="13">
        <name>thiamine diphosphate</name>
        <dbReference type="ChEBI" id="CHEBI:58937"/>
    </cofactor>
    <text evidence="13">Binds 1 thiamine pyrophosphate per subunit. During the reaction, the substrate forms a covalent intermediate with the cofactor.</text>
</comment>
<dbReference type="GO" id="GO:0000287">
    <property type="term" value="F:magnesium ion binding"/>
    <property type="evidence" value="ECO:0007669"/>
    <property type="project" value="UniProtKB-ARBA"/>
</dbReference>
<dbReference type="EC" id="2.2.1.1" evidence="3 10"/>
<dbReference type="Proteomes" id="UP000006196">
    <property type="component" value="Unassembled WGS sequence"/>
</dbReference>
<dbReference type="PANTHER" id="PTHR43522:SF2">
    <property type="entry name" value="TRANSKETOLASE 1-RELATED"/>
    <property type="match status" value="1"/>
</dbReference>
<dbReference type="InterPro" id="IPR020826">
    <property type="entry name" value="Transketolase_BS"/>
</dbReference>
<dbReference type="NCBIfam" id="TIGR00232">
    <property type="entry name" value="tktlase_bact"/>
    <property type="match status" value="1"/>
</dbReference>
<feature type="binding site" evidence="12">
    <location>
        <position position="286"/>
    </location>
    <ligand>
        <name>substrate</name>
    </ligand>
</feature>
<dbReference type="CDD" id="cd02012">
    <property type="entry name" value="TPP_TK"/>
    <property type="match status" value="1"/>
</dbReference>
<feature type="binding site" evidence="13">
    <location>
        <begin position="136"/>
        <end position="138"/>
    </location>
    <ligand>
        <name>thiamine diphosphate</name>
        <dbReference type="ChEBI" id="CHEBI:58937"/>
    </ligand>
</feature>
<protein>
    <recommendedName>
        <fullName evidence="4 10">Transketolase</fullName>
        <ecNumber evidence="3 10">2.2.1.1</ecNumber>
    </recommendedName>
</protein>
<sequence length="703" mass="75484">MTQSNLPPELQSMTVRNYPDDWTQTDTRAVDTVRVLAADAVENCGSGHPGTAMSLAPLAYTLYQRVMNIDPQDPHWVGRDRFVLSNGHSSLTQYIQLYLGGLGLELEDLKQLRTWGSKTPGHPEYNHTKHVEITTGPLGQGLASAVGMAMAARRERGLYDPAAPAGESPFDHFIYAIAGDGCLQEGVTSEASSLAGTQQLGNLIVFWDDNRISIEDDTQIAFTEDVMKRYEAYGWQTLTVDSGEDVVAIESAVAQAQAETARPTLIRVKTVIGYPAPNLQNTGAVHGAALGADEVKLVKQALGFDPEVSFPEEADVIAHTRKLSARASEKRAKWEEKFNAWAENNPDNAALLERLTARRLPEGWDAQLPTWDADEKGLATRKASEAVIQAVAATLPELWGGSADLAGSNNTLIKGATSFGPEEITTAKFTAEPYGRNLHFGIREHAMGAIMNGIALHGGTRVYGGTFLIFSEYLYPAIRVAALSGIDGYYVLTHDSIGLGEDGPTHQPVETLAALRAIPDLAVIRPADANETSAAWKAALEGKEQPKALALSRQNLPVLDGTKEKAFEGVARGAYVLVEGSKQTPDVILIATGSEVQLAVAAARELEGEGVAARVVSMPSMEWFLEQDDDYIASVLPADVKARVSVEAGVSMPWHRFTGDHGRNVSLEHFGASAPGAELFKRFGFTAGAVAQAARESITSATA</sequence>
<comment type="caution">
    <text evidence="17">The sequence shown here is derived from an EMBL/GenBank/DDBJ whole genome shotgun (WGS) entry which is preliminary data.</text>
</comment>
<dbReference type="FunFam" id="3.40.50.970:FF:000003">
    <property type="entry name" value="Transketolase"/>
    <property type="match status" value="1"/>
</dbReference>
<feature type="site" description="Important for catalytic activity" evidence="15">
    <location>
        <position position="48"/>
    </location>
</feature>
<dbReference type="PROSITE" id="PS00802">
    <property type="entry name" value="TRANSKETOLASE_2"/>
    <property type="match status" value="1"/>
</dbReference>
<dbReference type="InterPro" id="IPR005474">
    <property type="entry name" value="Transketolase_N"/>
</dbReference>
<feature type="site" description="Important for catalytic activity" evidence="15">
    <location>
        <position position="286"/>
    </location>
</feature>
<dbReference type="PROSITE" id="PS00801">
    <property type="entry name" value="TRANSKETOLASE_1"/>
    <property type="match status" value="1"/>
</dbReference>
<comment type="subunit">
    <text evidence="2">Homodimer.</text>
</comment>
<dbReference type="SUPFAM" id="SSF52922">
    <property type="entry name" value="TK C-terminal domain-like"/>
    <property type="match status" value="1"/>
</dbReference>
<comment type="catalytic activity">
    <reaction evidence="9">
        <text>D-sedoheptulose 7-phosphate + D-glyceraldehyde 3-phosphate = aldehydo-D-ribose 5-phosphate + D-xylulose 5-phosphate</text>
        <dbReference type="Rhea" id="RHEA:10508"/>
        <dbReference type="ChEBI" id="CHEBI:57483"/>
        <dbReference type="ChEBI" id="CHEBI:57737"/>
        <dbReference type="ChEBI" id="CHEBI:58273"/>
        <dbReference type="ChEBI" id="CHEBI:59776"/>
        <dbReference type="EC" id="2.2.1.1"/>
    </reaction>
</comment>
<organism evidence="17 18">
    <name type="scientific">Corynebacterium lipophiloflavum (strain ATCC 700352 / DSM 44291 / CCUG 37336 / JCM 10383 / DMMZ 1944)</name>
    <dbReference type="NCBI Taxonomy" id="525263"/>
    <lineage>
        <taxon>Bacteria</taxon>
        <taxon>Bacillati</taxon>
        <taxon>Actinomycetota</taxon>
        <taxon>Actinomycetes</taxon>
        <taxon>Mycobacteriales</taxon>
        <taxon>Corynebacteriaceae</taxon>
        <taxon>Corynebacterium</taxon>
    </lineage>
</organism>
<feature type="binding site" evidence="12">
    <location>
        <position position="553"/>
    </location>
    <ligand>
        <name>substrate</name>
    </ligand>
</feature>
<dbReference type="Pfam" id="PF00456">
    <property type="entry name" value="Transketolase_N"/>
    <property type="match status" value="1"/>
</dbReference>
<evidence type="ECO:0000256" key="8">
    <source>
        <dbReference type="ARBA" id="ARBA00023052"/>
    </source>
</evidence>
<feature type="binding site" evidence="12">
    <location>
        <position position="502"/>
    </location>
    <ligand>
        <name>substrate</name>
    </ligand>
</feature>
<evidence type="ECO:0000256" key="3">
    <source>
        <dbReference type="ARBA" id="ARBA00013152"/>
    </source>
</evidence>
<comment type="cofactor">
    <cofactor evidence="14">
        <name>Mg(2+)</name>
        <dbReference type="ChEBI" id="CHEBI:18420"/>
    </cofactor>
    <text evidence="14">Binds 1 Mg(2+) ion per subunit. Can also utilize other divalent metal cations, such as Ca(2+), Mn(2+) and Co(2+).</text>
</comment>
<dbReference type="Gene3D" id="3.40.50.920">
    <property type="match status" value="1"/>
</dbReference>
<accession>C0XSX3</accession>
<evidence type="ECO:0000313" key="17">
    <source>
        <dbReference type="EMBL" id="EEI16647.1"/>
    </source>
</evidence>
<evidence type="ECO:0000256" key="14">
    <source>
        <dbReference type="PIRSR" id="PIRSR605478-4"/>
    </source>
</evidence>
<evidence type="ECO:0000256" key="1">
    <source>
        <dbReference type="ARBA" id="ARBA00007131"/>
    </source>
</evidence>
<reference evidence="17" key="1">
    <citation type="submission" date="2009-01" db="EMBL/GenBank/DDBJ databases">
        <authorList>
            <person name="Qin X."/>
            <person name="Bachman B."/>
            <person name="Battles P."/>
            <person name="Bell A."/>
            <person name="Bess C."/>
            <person name="Bickham C."/>
            <person name="Chaboub L."/>
            <person name="Chen D."/>
            <person name="Coyle M."/>
            <person name="Deiros D.R."/>
            <person name="Dinh H."/>
            <person name="Forbes L."/>
            <person name="Fowler G."/>
            <person name="Francisco L."/>
            <person name="Fu Q."/>
            <person name="Gubbala S."/>
            <person name="Hale W."/>
            <person name="Han Y."/>
            <person name="Hemphill L."/>
            <person name="Highlander S.K."/>
            <person name="Hirani K."/>
            <person name="Hogues M."/>
            <person name="Jackson L."/>
            <person name="Jakkamsetti A."/>
            <person name="Javaid M."/>
            <person name="Jiang H."/>
            <person name="Korchina V."/>
            <person name="Kovar C."/>
            <person name="Lara F."/>
            <person name="Lee S."/>
            <person name="Mata R."/>
            <person name="Mathew T."/>
            <person name="Moen C."/>
            <person name="Morales K."/>
            <person name="Munidasa M."/>
            <person name="Nazareth L."/>
            <person name="Ngo R."/>
            <person name="Nguyen L."/>
            <person name="Okwuonu G."/>
            <person name="Ongeri F."/>
            <person name="Patil S."/>
            <person name="Petrosino J."/>
            <person name="Pham C."/>
            <person name="Pham P."/>
            <person name="Pu L.-L."/>
            <person name="Puazo M."/>
            <person name="Raj R."/>
            <person name="Reid J."/>
            <person name="Rouhana J."/>
            <person name="Saada N."/>
            <person name="Shang Y."/>
            <person name="Simmons D."/>
            <person name="Thornton R."/>
            <person name="Warren J."/>
            <person name="Weissenberger G."/>
            <person name="Zhang J."/>
            <person name="Zhang L."/>
            <person name="Zhou C."/>
            <person name="Zhu D."/>
            <person name="Muzny D."/>
            <person name="Worley K."/>
            <person name="Gibbs R."/>
        </authorList>
    </citation>
    <scope>NUCLEOTIDE SEQUENCE [LARGE SCALE GENOMIC DNA]</scope>
    <source>
        <strain evidence="17">DSM 44291</strain>
    </source>
</reference>